<dbReference type="InterPro" id="IPR045079">
    <property type="entry name" value="Oxoprolinase-like"/>
</dbReference>
<dbReference type="PANTHER" id="PTHR11365:SF23">
    <property type="entry name" value="HYPOTHETICAL 5-OXOPROLINASE (EUROFUNG)-RELATED"/>
    <property type="match status" value="1"/>
</dbReference>
<dbReference type="PANTHER" id="PTHR11365">
    <property type="entry name" value="5-OXOPROLINASE RELATED"/>
    <property type="match status" value="1"/>
</dbReference>
<organism evidence="2 3">
    <name type="scientific">Neorhizobium phenanthreniclasticum</name>
    <dbReference type="NCBI Taxonomy" id="3157917"/>
    <lineage>
        <taxon>Bacteria</taxon>
        <taxon>Pseudomonadati</taxon>
        <taxon>Pseudomonadota</taxon>
        <taxon>Alphaproteobacteria</taxon>
        <taxon>Hyphomicrobiales</taxon>
        <taxon>Rhizobiaceae</taxon>
        <taxon>Rhizobium/Agrobacterium group</taxon>
        <taxon>Neorhizobium</taxon>
    </lineage>
</organism>
<feature type="domain" description="Hydantoinase B/oxoprolinase" evidence="1">
    <location>
        <begin position="15"/>
        <end position="527"/>
    </location>
</feature>
<dbReference type="Proteomes" id="UP001496627">
    <property type="component" value="Unassembled WGS sequence"/>
</dbReference>
<dbReference type="InterPro" id="IPR003692">
    <property type="entry name" value="Hydantoinase_B"/>
</dbReference>
<evidence type="ECO:0000313" key="2">
    <source>
        <dbReference type="EMBL" id="MEQ1406867.1"/>
    </source>
</evidence>
<protein>
    <submittedName>
        <fullName evidence="2">Hydantoinase B/oxoprolinase family protein</fullName>
    </submittedName>
</protein>
<gene>
    <name evidence="2" type="ORF">ABK249_18210</name>
</gene>
<comment type="caution">
    <text evidence="2">The sequence shown here is derived from an EMBL/GenBank/DDBJ whole genome shotgun (WGS) entry which is preliminary data.</text>
</comment>
<name>A0ABV0M4T0_9HYPH</name>
<dbReference type="Pfam" id="PF02538">
    <property type="entry name" value="Hydantoinase_B"/>
    <property type="match status" value="1"/>
</dbReference>
<sequence length="557" mass="59496">MLNKVSVKPSISLIDKQIMWNRLLAVVEEQAQVCQRTAFSTIVRESGDLAAGVFDAKGRMLAQAVTGTPGHINSMALAVGHVIDAYPLHTMSPGDVFIHNDPWMGTGHLNDISITTPCFKGDRLIGFLACNSHILDIGGLNDWASSTDVFMEGIYLPILKIVDGGRMNEPLMAVIRANTRQPVETVGDVYSLINCNAVGCERLLEMMEEFELTELDELADHVIDTSREGVLAKIRKLPKGTWHSSLTLDGQGGEAITLKAALTISDDGIHVDYTGSAPMTKYNFNVPICYTMAYTSYALGVSIVRDIPNNAGSLAPRTVSAPEGCILNALKPAAVVSRHLMGLMLPDLVFGALRQAMPDLIPAEGAGVLWNLRVIGPWKSPPVFGDTFMAGVVTTGGMGALPYRDGMSATGFPSGVRGGPVEIWESMSTAVVWRKEFWRDSGGAGQFRGGLGQAIEIENIIPETLSFGCSFERIQYPALGAFGGSPGAAGRVMLSNGVILGGKGIHAVEPGLRVLVSSPGGGGVGDPTKRDPALIRQDLENELISPAAAREIYRYYA</sequence>
<evidence type="ECO:0000259" key="1">
    <source>
        <dbReference type="Pfam" id="PF02538"/>
    </source>
</evidence>
<reference evidence="2 3" key="1">
    <citation type="submission" date="2024-05" db="EMBL/GenBank/DDBJ databases">
        <title>Neorhizobium sp. Rsf11, a plant growth promoting and heavy metal resistant PAH-degrader.</title>
        <authorList>
            <person name="Golubev S.N."/>
            <person name="Muratova A.Y."/>
            <person name="Markelova M.I."/>
        </authorList>
    </citation>
    <scope>NUCLEOTIDE SEQUENCE [LARGE SCALE GENOMIC DNA]</scope>
    <source>
        <strain evidence="2 3">Rsf11</strain>
    </source>
</reference>
<evidence type="ECO:0000313" key="3">
    <source>
        <dbReference type="Proteomes" id="UP001496627"/>
    </source>
</evidence>
<accession>A0ABV0M4T0</accession>
<dbReference type="EMBL" id="JBEAAL010000014">
    <property type="protein sequence ID" value="MEQ1406867.1"/>
    <property type="molecule type" value="Genomic_DNA"/>
</dbReference>
<proteinExistence type="predicted"/>
<dbReference type="RefSeq" id="WP_348863572.1">
    <property type="nucleotide sequence ID" value="NZ_JBEAAL010000014.1"/>
</dbReference>
<keyword evidence="3" id="KW-1185">Reference proteome</keyword>